<comment type="caution">
    <text evidence="1">The sequence shown here is derived from an EMBL/GenBank/DDBJ whole genome shotgun (WGS) entry which is preliminary data.</text>
</comment>
<gene>
    <name evidence="1" type="ORF">FFLO_04393</name>
</gene>
<dbReference type="Proteomes" id="UP000812966">
    <property type="component" value="Unassembled WGS sequence"/>
</dbReference>
<reference evidence="1" key="1">
    <citation type="submission" date="2020-04" db="EMBL/GenBank/DDBJ databases">
        <title>Analysis of mating type loci in Filobasidium floriforme.</title>
        <authorList>
            <person name="Nowrousian M."/>
        </authorList>
    </citation>
    <scope>NUCLEOTIDE SEQUENCE</scope>
    <source>
        <strain evidence="1">CBS 6242</strain>
    </source>
</reference>
<keyword evidence="2" id="KW-1185">Reference proteome</keyword>
<dbReference type="PANTHER" id="PTHR35020:SF2">
    <property type="entry name" value="N-ACETYLGLUCOSAMINE-INDUCED PROTEIN 1"/>
    <property type="match status" value="1"/>
</dbReference>
<sequence length="214" mass="24166">MKKEDGEWVKFEDLDAEDLLKGGKGMCLLPNDWPYNVPYGVRHSILWTRKPIFHKALLDHNEDAWAKVLEDGFSGLTGRPGHDDWYTPGGEEIHKIVKSLWNPEEFECAWVSLVQVCYCGKIGVLTIRPRSLSIRETSILQYCGSLYPSSNVCIVSNSQTSAPVGSWTVPRSHIRSEQKVRQQYRIASRGELVANFLLGSRVWTLDVVACSIDA</sequence>
<evidence type="ECO:0000313" key="2">
    <source>
        <dbReference type="Proteomes" id="UP000812966"/>
    </source>
</evidence>
<dbReference type="InterPro" id="IPR022036">
    <property type="entry name" value="DUF3605"/>
</dbReference>
<name>A0A8K0NSB7_9TREE</name>
<dbReference type="Pfam" id="PF12239">
    <property type="entry name" value="DUF3605"/>
    <property type="match status" value="1"/>
</dbReference>
<protein>
    <submittedName>
        <fullName evidence="1">Uncharacterized protein</fullName>
    </submittedName>
</protein>
<dbReference type="AlphaFoldDB" id="A0A8K0NSB7"/>
<organism evidence="1 2">
    <name type="scientific">Filobasidium floriforme</name>
    <dbReference type="NCBI Taxonomy" id="5210"/>
    <lineage>
        <taxon>Eukaryota</taxon>
        <taxon>Fungi</taxon>
        <taxon>Dikarya</taxon>
        <taxon>Basidiomycota</taxon>
        <taxon>Agaricomycotina</taxon>
        <taxon>Tremellomycetes</taxon>
        <taxon>Filobasidiales</taxon>
        <taxon>Filobasidiaceae</taxon>
        <taxon>Filobasidium</taxon>
    </lineage>
</organism>
<dbReference type="GO" id="GO:0005737">
    <property type="term" value="C:cytoplasm"/>
    <property type="evidence" value="ECO:0007669"/>
    <property type="project" value="TreeGrafter"/>
</dbReference>
<dbReference type="EMBL" id="JABELV010000092">
    <property type="protein sequence ID" value="KAG7531396.1"/>
    <property type="molecule type" value="Genomic_DNA"/>
</dbReference>
<dbReference type="PANTHER" id="PTHR35020">
    <property type="entry name" value="N-ACETYLGLUCOSAMINE-INDUCED PROTEIN 1"/>
    <property type="match status" value="1"/>
</dbReference>
<dbReference type="GO" id="GO:0006044">
    <property type="term" value="P:N-acetylglucosamine metabolic process"/>
    <property type="evidence" value="ECO:0007669"/>
    <property type="project" value="TreeGrafter"/>
</dbReference>
<evidence type="ECO:0000313" key="1">
    <source>
        <dbReference type="EMBL" id="KAG7531396.1"/>
    </source>
</evidence>
<accession>A0A8K0NSB7</accession>
<proteinExistence type="predicted"/>